<sequence length="78" mass="7875">DGHHENGSVPPFIYPGDIFTVGKVAGGNHGANQKGVGVVGNPPQLNVLAVASVEVGFPLRVTLGVGDYVVEVIGVEVG</sequence>
<organism evidence="1">
    <name type="scientific">marine sediment metagenome</name>
    <dbReference type="NCBI Taxonomy" id="412755"/>
    <lineage>
        <taxon>unclassified sequences</taxon>
        <taxon>metagenomes</taxon>
        <taxon>ecological metagenomes</taxon>
    </lineage>
</organism>
<protein>
    <submittedName>
        <fullName evidence="1">Uncharacterized protein</fullName>
    </submittedName>
</protein>
<gene>
    <name evidence="1" type="ORF">LCGC14_2163690</name>
</gene>
<reference evidence="1" key="1">
    <citation type="journal article" date="2015" name="Nature">
        <title>Complex archaea that bridge the gap between prokaryotes and eukaryotes.</title>
        <authorList>
            <person name="Spang A."/>
            <person name="Saw J.H."/>
            <person name="Jorgensen S.L."/>
            <person name="Zaremba-Niedzwiedzka K."/>
            <person name="Martijn J."/>
            <person name="Lind A.E."/>
            <person name="van Eijk R."/>
            <person name="Schleper C."/>
            <person name="Guy L."/>
            <person name="Ettema T.J."/>
        </authorList>
    </citation>
    <scope>NUCLEOTIDE SEQUENCE</scope>
</reference>
<evidence type="ECO:0000313" key="1">
    <source>
        <dbReference type="EMBL" id="KKL64564.1"/>
    </source>
</evidence>
<name>A0A0F9DS26_9ZZZZ</name>
<feature type="non-terminal residue" evidence="1">
    <location>
        <position position="1"/>
    </location>
</feature>
<dbReference type="EMBL" id="LAZR01027804">
    <property type="protein sequence ID" value="KKL64564.1"/>
    <property type="molecule type" value="Genomic_DNA"/>
</dbReference>
<proteinExistence type="predicted"/>
<comment type="caution">
    <text evidence="1">The sequence shown here is derived from an EMBL/GenBank/DDBJ whole genome shotgun (WGS) entry which is preliminary data.</text>
</comment>
<accession>A0A0F9DS26</accession>
<dbReference type="AlphaFoldDB" id="A0A0F9DS26"/>